<proteinExistence type="inferred from homology"/>
<dbReference type="OrthoDB" id="9800955at2"/>
<dbReference type="Pfam" id="PF00150">
    <property type="entry name" value="Cellulase"/>
    <property type="match status" value="1"/>
</dbReference>
<dbReference type="AlphaFoldDB" id="A0A2Z3JHQ4"/>
<feature type="domain" description="Glycoside hydrolase family 5" evidence="5">
    <location>
        <begin position="51"/>
        <end position="337"/>
    </location>
</feature>
<accession>A0A2Z3JHQ4</accession>
<evidence type="ECO:0000256" key="2">
    <source>
        <dbReference type="ARBA" id="ARBA00023295"/>
    </source>
</evidence>
<evidence type="ECO:0000313" key="6">
    <source>
        <dbReference type="EMBL" id="AWN22519.1"/>
    </source>
</evidence>
<keyword evidence="7" id="KW-1185">Reference proteome</keyword>
<reference evidence="6 7" key="1">
    <citation type="submission" date="2018-05" db="EMBL/GenBank/DDBJ databases">
        <title>Complete Genome Sequence of Deinococcus sp. strain 17bor-2.</title>
        <authorList>
            <person name="Srinivasan S."/>
        </authorList>
    </citation>
    <scope>NUCLEOTIDE SEQUENCE [LARGE SCALE GENOMIC DNA]</scope>
    <source>
        <strain evidence="6 7">17bor-2</strain>
    </source>
</reference>
<dbReference type="RefSeq" id="WP_109825661.1">
    <property type="nucleotide sequence ID" value="NZ_CP029494.1"/>
</dbReference>
<name>A0A2Z3JHQ4_9DEIO</name>
<dbReference type="GO" id="GO:0004553">
    <property type="term" value="F:hydrolase activity, hydrolyzing O-glycosyl compounds"/>
    <property type="evidence" value="ECO:0007669"/>
    <property type="project" value="InterPro"/>
</dbReference>
<dbReference type="GO" id="GO:0000272">
    <property type="term" value="P:polysaccharide catabolic process"/>
    <property type="evidence" value="ECO:0007669"/>
    <property type="project" value="InterPro"/>
</dbReference>
<evidence type="ECO:0000256" key="1">
    <source>
        <dbReference type="ARBA" id="ARBA00022801"/>
    </source>
</evidence>
<dbReference type="SUPFAM" id="SSF51445">
    <property type="entry name" value="(Trans)glycosidases"/>
    <property type="match status" value="1"/>
</dbReference>
<dbReference type="InterPro" id="IPR017853">
    <property type="entry name" value="GH"/>
</dbReference>
<evidence type="ECO:0000259" key="5">
    <source>
        <dbReference type="Pfam" id="PF00150"/>
    </source>
</evidence>
<keyword evidence="4" id="KW-0732">Signal</keyword>
<keyword evidence="2 3" id="KW-0326">Glycosidase</keyword>
<keyword evidence="1 3" id="KW-0378">Hydrolase</keyword>
<evidence type="ECO:0000313" key="7">
    <source>
        <dbReference type="Proteomes" id="UP000245368"/>
    </source>
</evidence>
<protein>
    <recommendedName>
        <fullName evidence="5">Glycoside hydrolase family 5 domain-containing protein</fullName>
    </recommendedName>
</protein>
<feature type="signal peptide" evidence="4">
    <location>
        <begin position="1"/>
        <end position="21"/>
    </location>
</feature>
<dbReference type="InterPro" id="IPR001547">
    <property type="entry name" value="Glyco_hydro_5"/>
</dbReference>
<gene>
    <name evidence="6" type="ORF">DKM44_04100</name>
</gene>
<dbReference type="EMBL" id="CP029494">
    <property type="protein sequence ID" value="AWN22519.1"/>
    <property type="molecule type" value="Genomic_DNA"/>
</dbReference>
<dbReference type="Proteomes" id="UP000245368">
    <property type="component" value="Chromosome"/>
</dbReference>
<sequence>MKRFVRPLLAWAALWAGAAHAQTLHLERGVNLEGWLDQVQFQPLPAAKLAQLATIKAAGFGFVRLLVNPNTLIAARDNAAEPLASVVRVLKAAQQHKLKVLLTLFDEQPSKAAVIGGGKARDTYLALLEKLGALLAAWDPGSVGLEPLDQPAACDMSPAAWTQLESQFVAAVRRSAPKLTVVVTGPCFSDYYSLTTLKPLADANVMYSFQYLEPLMFTQQGNPVHSEWQHFKGVPYPLDKAQLPALLASILKSTPPASRAAVKKEFGSLSIGSFDQAALKGQLALVSGWAQRNAVKVVLSAFAVHQSAPRASRLNWLRDVRAAAEAQGLAWAVWSWDSPYGFGLIEQGKLPAETRKALGLPQ</sequence>
<comment type="similarity">
    <text evidence="3">Belongs to the glycosyl hydrolase 5 (cellulase A) family.</text>
</comment>
<dbReference type="Gene3D" id="3.20.20.80">
    <property type="entry name" value="Glycosidases"/>
    <property type="match status" value="1"/>
</dbReference>
<evidence type="ECO:0000256" key="4">
    <source>
        <dbReference type="SAM" id="SignalP"/>
    </source>
</evidence>
<dbReference type="KEGG" id="dez:DKM44_04100"/>
<organism evidence="6 7">
    <name type="scientific">Deinococcus irradiatisoli</name>
    <dbReference type="NCBI Taxonomy" id="2202254"/>
    <lineage>
        <taxon>Bacteria</taxon>
        <taxon>Thermotogati</taxon>
        <taxon>Deinococcota</taxon>
        <taxon>Deinococci</taxon>
        <taxon>Deinococcales</taxon>
        <taxon>Deinococcaceae</taxon>
        <taxon>Deinococcus</taxon>
    </lineage>
</organism>
<feature type="chain" id="PRO_5016240577" description="Glycoside hydrolase family 5 domain-containing protein" evidence="4">
    <location>
        <begin position="22"/>
        <end position="362"/>
    </location>
</feature>
<evidence type="ECO:0000256" key="3">
    <source>
        <dbReference type="RuleBase" id="RU361153"/>
    </source>
</evidence>